<dbReference type="VEuPathDB" id="MicrosporidiaDB:A0H76_2988"/>
<feature type="chain" id="PRO_5013389585" evidence="1">
    <location>
        <begin position="21"/>
        <end position="71"/>
    </location>
</feature>
<dbReference type="EMBL" id="LTAI01000208">
    <property type="protein sequence ID" value="ORD99393.1"/>
    <property type="molecule type" value="Genomic_DNA"/>
</dbReference>
<evidence type="ECO:0000256" key="1">
    <source>
        <dbReference type="SAM" id="SignalP"/>
    </source>
</evidence>
<dbReference type="Proteomes" id="UP000192501">
    <property type="component" value="Unassembled WGS sequence"/>
</dbReference>
<accession>A0A1X0QI04</accession>
<sequence>MLLFSSLYVFLSSILQICYKWFNNQIQVQIGSEVNVGRNVIIKIIDLLQKQVLNMSLKTHFTSKEMVLLCK</sequence>
<protein>
    <submittedName>
        <fullName evidence="2">Uncharacterized protein</fullName>
    </submittedName>
</protein>
<comment type="caution">
    <text evidence="2">The sequence shown here is derived from an EMBL/GenBank/DDBJ whole genome shotgun (WGS) entry which is preliminary data.</text>
</comment>
<evidence type="ECO:0000313" key="3">
    <source>
        <dbReference type="Proteomes" id="UP000192501"/>
    </source>
</evidence>
<proteinExistence type="predicted"/>
<feature type="signal peptide" evidence="1">
    <location>
        <begin position="1"/>
        <end position="20"/>
    </location>
</feature>
<keyword evidence="1" id="KW-0732">Signal</keyword>
<reference evidence="2 3" key="1">
    <citation type="journal article" date="2017" name="Environ. Microbiol.">
        <title>Decay of the glycolytic pathway and adaptation to intranuclear parasitism within Enterocytozoonidae microsporidia.</title>
        <authorList>
            <person name="Wiredu Boakye D."/>
            <person name="Jaroenlak P."/>
            <person name="Prachumwat A."/>
            <person name="Williams T.A."/>
            <person name="Bateman K.S."/>
            <person name="Itsathitphaisarn O."/>
            <person name="Sritunyalucksana K."/>
            <person name="Paszkiewicz K.H."/>
            <person name="Moore K.A."/>
            <person name="Stentiford G.D."/>
            <person name="Williams B.A."/>
        </authorList>
    </citation>
    <scope>NUCLEOTIDE SEQUENCE [LARGE SCALE GENOMIC DNA]</scope>
    <source>
        <strain evidence="3">canceri</strain>
    </source>
</reference>
<dbReference type="AlphaFoldDB" id="A0A1X0QI04"/>
<organism evidence="2 3">
    <name type="scientific">Hepatospora eriocheir</name>
    <dbReference type="NCBI Taxonomy" id="1081669"/>
    <lineage>
        <taxon>Eukaryota</taxon>
        <taxon>Fungi</taxon>
        <taxon>Fungi incertae sedis</taxon>
        <taxon>Microsporidia</taxon>
        <taxon>Hepatosporidae</taxon>
        <taxon>Hepatospora</taxon>
    </lineage>
</organism>
<name>A0A1X0QI04_9MICR</name>
<evidence type="ECO:0000313" key="2">
    <source>
        <dbReference type="EMBL" id="ORD99393.1"/>
    </source>
</evidence>
<gene>
    <name evidence="2" type="ORF">A0H76_2988</name>
</gene>